<feature type="DNA-binding region" description="OmpR/PhoB-type" evidence="2">
    <location>
        <begin position="1"/>
        <end position="97"/>
    </location>
</feature>
<dbReference type="GO" id="GO:0003677">
    <property type="term" value="F:DNA binding"/>
    <property type="evidence" value="ECO:0007669"/>
    <property type="project" value="UniProtKB-UniRule"/>
</dbReference>
<dbReference type="EMBL" id="CQEJ01000008">
    <property type="protein sequence ID" value="CNL00474.1"/>
    <property type="molecule type" value="Genomic_DNA"/>
</dbReference>
<dbReference type="RefSeq" id="WP_049596081.1">
    <property type="nucleotide sequence ID" value="NZ_CQEJ01000008.1"/>
</dbReference>
<dbReference type="GO" id="GO:0000160">
    <property type="term" value="P:phosphorelay signal transduction system"/>
    <property type="evidence" value="ECO:0007669"/>
    <property type="project" value="InterPro"/>
</dbReference>
<evidence type="ECO:0000313" key="6">
    <source>
        <dbReference type="Proteomes" id="UP000041595"/>
    </source>
</evidence>
<dbReference type="Gene3D" id="1.10.10.10">
    <property type="entry name" value="Winged helix-like DNA-binding domain superfamily/Winged helix DNA-binding domain"/>
    <property type="match status" value="1"/>
</dbReference>
<gene>
    <name evidence="5" type="primary">cadC_2</name>
    <name evidence="5" type="ORF">ERS137965_01743</name>
</gene>
<evidence type="ECO:0000256" key="2">
    <source>
        <dbReference type="PROSITE-ProRule" id="PRU01091"/>
    </source>
</evidence>
<evidence type="ECO:0000256" key="1">
    <source>
        <dbReference type="ARBA" id="ARBA00023125"/>
    </source>
</evidence>
<keyword evidence="3" id="KW-0472">Membrane</keyword>
<dbReference type="Pfam" id="PF00486">
    <property type="entry name" value="Trans_reg_C"/>
    <property type="match status" value="1"/>
</dbReference>
<evidence type="ECO:0000313" key="5">
    <source>
        <dbReference type="EMBL" id="CNL00474.1"/>
    </source>
</evidence>
<feature type="domain" description="OmpR/PhoB-type" evidence="4">
    <location>
        <begin position="1"/>
        <end position="97"/>
    </location>
</feature>
<evidence type="ECO:0000256" key="3">
    <source>
        <dbReference type="SAM" id="Phobius"/>
    </source>
</evidence>
<accession>A0A0T9TSX4</accession>
<dbReference type="SUPFAM" id="SSF46894">
    <property type="entry name" value="C-terminal effector domain of the bipartite response regulators"/>
    <property type="match status" value="1"/>
</dbReference>
<reference evidence="5 6" key="1">
    <citation type="submission" date="2015-03" db="EMBL/GenBank/DDBJ databases">
        <authorList>
            <person name="Murphy D."/>
        </authorList>
    </citation>
    <scope>NUCLEOTIDE SEQUENCE [LARGE SCALE GENOMIC DNA]</scope>
    <source>
        <strain evidence="5 6">IP06005</strain>
    </source>
</reference>
<organism evidence="5 6">
    <name type="scientific">Yersinia aldovae</name>
    <dbReference type="NCBI Taxonomy" id="29483"/>
    <lineage>
        <taxon>Bacteria</taxon>
        <taxon>Pseudomonadati</taxon>
        <taxon>Pseudomonadota</taxon>
        <taxon>Gammaproteobacteria</taxon>
        <taxon>Enterobacterales</taxon>
        <taxon>Yersiniaceae</taxon>
        <taxon>Yersinia</taxon>
    </lineage>
</organism>
<keyword evidence="3" id="KW-0812">Transmembrane</keyword>
<keyword evidence="3" id="KW-1133">Transmembrane helix</keyword>
<feature type="transmembrane region" description="Helical" evidence="3">
    <location>
        <begin position="131"/>
        <end position="153"/>
    </location>
</feature>
<dbReference type="AlphaFoldDB" id="A0A0T9TSX4"/>
<dbReference type="CDD" id="cd00383">
    <property type="entry name" value="trans_reg_C"/>
    <property type="match status" value="1"/>
</dbReference>
<dbReference type="GO" id="GO:0006355">
    <property type="term" value="P:regulation of DNA-templated transcription"/>
    <property type="evidence" value="ECO:0007669"/>
    <property type="project" value="InterPro"/>
</dbReference>
<dbReference type="SMART" id="SM00862">
    <property type="entry name" value="Trans_reg_C"/>
    <property type="match status" value="1"/>
</dbReference>
<keyword evidence="1 2" id="KW-0238">DNA-binding</keyword>
<proteinExistence type="predicted"/>
<dbReference type="InterPro" id="IPR036388">
    <property type="entry name" value="WH-like_DNA-bd_sf"/>
</dbReference>
<dbReference type="InterPro" id="IPR016032">
    <property type="entry name" value="Sig_transdc_resp-reg_C-effctor"/>
</dbReference>
<dbReference type="PROSITE" id="PS51755">
    <property type="entry name" value="OMPR_PHOB"/>
    <property type="match status" value="1"/>
</dbReference>
<dbReference type="STRING" id="1453495.AT01_1659"/>
<sequence length="215" mass="24388">MSEIIIGDILFTPKKRVVSRSGNDTKIRNKESEILTLLCHHYPDSISREVIEKEIWTGSYVTDNTLTQTISNLRNALDDKNHELVITIPKKGYSLGVKPNFSTSDTPVIKNVVLGNVAGERRKSFLRGIDFFDLKVTLATLLSCFIILFLLSYDHHQVKVVDVKSLPILINLDKVIDANFLSSYQREPYVLLKKRENGDYIVCQVYEGALACEKI</sequence>
<protein>
    <submittedName>
        <fullName evidence="5">Reguatory protein</fullName>
    </submittedName>
</protein>
<evidence type="ECO:0000259" key="4">
    <source>
        <dbReference type="PROSITE" id="PS51755"/>
    </source>
</evidence>
<name>A0A0T9TSX4_YERAL</name>
<dbReference type="eggNOG" id="COG3710">
    <property type="taxonomic scope" value="Bacteria"/>
</dbReference>
<dbReference type="Proteomes" id="UP000041595">
    <property type="component" value="Unassembled WGS sequence"/>
</dbReference>
<dbReference type="InterPro" id="IPR001867">
    <property type="entry name" value="OmpR/PhoB-type_DNA-bd"/>
</dbReference>